<gene>
    <name evidence="1" type="ordered locus">Ethha_1150</name>
</gene>
<evidence type="ECO:0000313" key="2">
    <source>
        <dbReference type="Proteomes" id="UP000001551"/>
    </source>
</evidence>
<dbReference type="SUPFAM" id="SSF52540">
    <property type="entry name" value="P-loop containing nucleoside triphosphate hydrolases"/>
    <property type="match status" value="1"/>
</dbReference>
<accession>E6U4Z5</accession>
<dbReference type="InterPro" id="IPR027417">
    <property type="entry name" value="P-loop_NTPase"/>
</dbReference>
<organism evidence="1 2">
    <name type="scientific">Ethanoligenens harbinense (strain DSM 18485 / JCM 12961 / CGMCC 1.5033 / YUAN-3)</name>
    <dbReference type="NCBI Taxonomy" id="663278"/>
    <lineage>
        <taxon>Bacteria</taxon>
        <taxon>Bacillati</taxon>
        <taxon>Bacillota</taxon>
        <taxon>Clostridia</taxon>
        <taxon>Eubacteriales</taxon>
        <taxon>Oscillospiraceae</taxon>
        <taxon>Ethanoligenens</taxon>
    </lineage>
</organism>
<proteinExistence type="predicted"/>
<protein>
    <recommendedName>
        <fullName evidence="3">Twitching motility protein PilT</fullName>
    </recommendedName>
</protein>
<reference evidence="1 2" key="1">
    <citation type="submission" date="2010-12" db="EMBL/GenBank/DDBJ databases">
        <title>Complete sequence of Ethanoligenens harbinense YUAN-3.</title>
        <authorList>
            <person name="Lucas S."/>
            <person name="Copeland A."/>
            <person name="Lapidus A."/>
            <person name="Cheng J.-F."/>
            <person name="Bruce D."/>
            <person name="Goodwin L."/>
            <person name="Pitluck S."/>
            <person name="Chertkov O."/>
            <person name="Misra M."/>
            <person name="Detter J.C."/>
            <person name="Han C."/>
            <person name="Tapia R."/>
            <person name="Land M."/>
            <person name="Hauser L."/>
            <person name="Jeffries C."/>
            <person name="Kyrpides N."/>
            <person name="Ivanova N."/>
            <person name="Mikhailova N."/>
            <person name="Wang A."/>
            <person name="Mouttaki H."/>
            <person name="He Z."/>
            <person name="Zhou J."/>
            <person name="Hemme C.L."/>
            <person name="Woyke T."/>
        </authorList>
    </citation>
    <scope>NUCLEOTIDE SEQUENCE [LARGE SCALE GENOMIC DNA]</scope>
    <source>
        <strain evidence="2">DSM 18485 / JCM 12961 / CGMCC 1.5033 / YUAN-3</strain>
    </source>
</reference>
<name>E6U4Z5_ETHHY</name>
<keyword evidence="2" id="KW-1185">Reference proteome</keyword>
<sequence>MLQLIAGSKGTGKTKKIVGQAKAAVSQTDGKVAFIEKGAELTYDLPHDVRLFNTDDYDIGGAEAFYGFLAGIAASDYDVKHIFVDSVVKIVGDNTALVTEFVEKVDRLARKQEIEIVMTLSRDASEFSENINRFIVTNLA</sequence>
<dbReference type="EMBL" id="CP002400">
    <property type="protein sequence ID" value="ADU26701.1"/>
    <property type="molecule type" value="Genomic_DNA"/>
</dbReference>
<evidence type="ECO:0000313" key="1">
    <source>
        <dbReference type="EMBL" id="ADU26701.1"/>
    </source>
</evidence>
<evidence type="ECO:0008006" key="3">
    <source>
        <dbReference type="Google" id="ProtNLM"/>
    </source>
</evidence>
<dbReference type="Proteomes" id="UP000001551">
    <property type="component" value="Chromosome"/>
</dbReference>
<dbReference type="RefSeq" id="WP_013485062.1">
    <property type="nucleotide sequence ID" value="NC_014828.1"/>
</dbReference>
<dbReference type="AlphaFoldDB" id="E6U4Z5"/>
<dbReference type="HOGENOM" id="CLU_125409_0_0_9"/>
<dbReference type="KEGG" id="eha:Ethha_1150"/>
<dbReference type="eggNOG" id="COG0593">
    <property type="taxonomic scope" value="Bacteria"/>
</dbReference>
<dbReference type="STRING" id="663278.Ethha_1150"/>